<dbReference type="HAMAP" id="MF_00014">
    <property type="entry name" value="Ribosome_mat_RimM"/>
    <property type="match status" value="1"/>
</dbReference>
<dbReference type="AlphaFoldDB" id="A0A1H9F093"/>
<dbReference type="SUPFAM" id="SSF50346">
    <property type="entry name" value="PRC-barrel domain"/>
    <property type="match status" value="1"/>
</dbReference>
<comment type="function">
    <text evidence="5">An accessory protein needed during the final step in the assembly of 30S ribosomal subunit, possibly for assembly of the head region. Essential for efficient processing of 16S rRNA. May be needed both before and after RbfA during the maturation of 16S rRNA. It has affinity for free ribosomal 30S subunits but not for 70S ribosomes.</text>
</comment>
<dbReference type="InterPro" id="IPR027275">
    <property type="entry name" value="PRC-brl_dom"/>
</dbReference>
<keyword evidence="4 5" id="KW-0143">Chaperone</keyword>
<dbReference type="Gene3D" id="2.30.30.240">
    <property type="entry name" value="PRC-barrel domain"/>
    <property type="match status" value="1"/>
</dbReference>
<evidence type="ECO:0000256" key="4">
    <source>
        <dbReference type="ARBA" id="ARBA00023186"/>
    </source>
</evidence>
<dbReference type="Gene3D" id="2.40.30.60">
    <property type="entry name" value="RimM"/>
    <property type="match status" value="1"/>
</dbReference>
<dbReference type="InterPro" id="IPR011961">
    <property type="entry name" value="RimM"/>
</dbReference>
<feature type="domain" description="PRC-barrel" evidence="7">
    <location>
        <begin position="99"/>
        <end position="172"/>
    </location>
</feature>
<dbReference type="GO" id="GO:0006364">
    <property type="term" value="P:rRNA processing"/>
    <property type="evidence" value="ECO:0007669"/>
    <property type="project" value="UniProtKB-UniRule"/>
</dbReference>
<dbReference type="InterPro" id="IPR009000">
    <property type="entry name" value="Transl_B-barrel_sf"/>
</dbReference>
<dbReference type="GO" id="GO:0005737">
    <property type="term" value="C:cytoplasm"/>
    <property type="evidence" value="ECO:0007669"/>
    <property type="project" value="UniProtKB-SubCell"/>
</dbReference>
<keyword evidence="1 5" id="KW-0963">Cytoplasm</keyword>
<dbReference type="RefSeq" id="WP_091355180.1">
    <property type="nucleotide sequence ID" value="NZ_AP025284.1"/>
</dbReference>
<evidence type="ECO:0000313" key="9">
    <source>
        <dbReference type="Proteomes" id="UP000198749"/>
    </source>
</evidence>
<evidence type="ECO:0000256" key="2">
    <source>
        <dbReference type="ARBA" id="ARBA00022517"/>
    </source>
</evidence>
<dbReference type="InterPro" id="IPR011033">
    <property type="entry name" value="PRC_barrel-like_sf"/>
</dbReference>
<dbReference type="EMBL" id="FOGB01000002">
    <property type="protein sequence ID" value="SEQ31352.1"/>
    <property type="molecule type" value="Genomic_DNA"/>
</dbReference>
<dbReference type="OrthoDB" id="9783509at2"/>
<evidence type="ECO:0000256" key="1">
    <source>
        <dbReference type="ARBA" id="ARBA00022490"/>
    </source>
</evidence>
<dbReference type="InterPro" id="IPR002676">
    <property type="entry name" value="RimM_N"/>
</dbReference>
<evidence type="ECO:0000256" key="5">
    <source>
        <dbReference type="HAMAP-Rule" id="MF_00014"/>
    </source>
</evidence>
<dbReference type="Pfam" id="PF01782">
    <property type="entry name" value="RimM"/>
    <property type="match status" value="1"/>
</dbReference>
<comment type="subunit">
    <text evidence="5">Binds ribosomal protein uS19.</text>
</comment>
<accession>A0A1H9F093</accession>
<name>A0A1H9F093_9GAMM</name>
<comment type="domain">
    <text evidence="5">The PRC barrel domain binds ribosomal protein uS19.</text>
</comment>
<dbReference type="PANTHER" id="PTHR33692">
    <property type="entry name" value="RIBOSOME MATURATION FACTOR RIMM"/>
    <property type="match status" value="1"/>
</dbReference>
<comment type="similarity">
    <text evidence="5">Belongs to the RimM family.</text>
</comment>
<keyword evidence="3 5" id="KW-0698">rRNA processing</keyword>
<dbReference type="Proteomes" id="UP000198749">
    <property type="component" value="Unassembled WGS sequence"/>
</dbReference>
<evidence type="ECO:0000259" key="6">
    <source>
        <dbReference type="Pfam" id="PF01782"/>
    </source>
</evidence>
<sequence>MSGYTSEDLTTIGRITTLYGVKGWVKVYSHTEPMESILEYSPWLLNINGQWKPFKIADGKRHGKGLVAKLAGVDDRDLARQYCGVDIAIEKDQLPELEEGEFYWSQLEKLEVLTESGDKLGKVSHLIATGSNDVLVVKGNAESIDRRERLIPYLPDQVIKEINLEEGTIRVDWDPEF</sequence>
<evidence type="ECO:0000313" key="8">
    <source>
        <dbReference type="EMBL" id="SEQ31352.1"/>
    </source>
</evidence>
<gene>
    <name evidence="5" type="primary">rimM</name>
    <name evidence="8" type="ORF">SAMN03080615_01170</name>
</gene>
<proteinExistence type="inferred from homology"/>
<reference evidence="9" key="1">
    <citation type="submission" date="2016-10" db="EMBL/GenBank/DDBJ databases">
        <authorList>
            <person name="Varghese N."/>
            <person name="Submissions S."/>
        </authorList>
    </citation>
    <scope>NUCLEOTIDE SEQUENCE [LARGE SCALE GENOMIC DNA]</scope>
    <source>
        <strain evidence="9">DSM 18887</strain>
    </source>
</reference>
<dbReference type="Pfam" id="PF05239">
    <property type="entry name" value="PRC"/>
    <property type="match status" value="1"/>
</dbReference>
<protein>
    <recommendedName>
        <fullName evidence="5">Ribosome maturation factor RimM</fullName>
    </recommendedName>
</protein>
<dbReference type="SUPFAM" id="SSF50447">
    <property type="entry name" value="Translation proteins"/>
    <property type="match status" value="1"/>
</dbReference>
<dbReference type="InterPro" id="IPR036976">
    <property type="entry name" value="RimM_N_sf"/>
</dbReference>
<evidence type="ECO:0000259" key="7">
    <source>
        <dbReference type="Pfam" id="PF05239"/>
    </source>
</evidence>
<dbReference type="PANTHER" id="PTHR33692:SF1">
    <property type="entry name" value="RIBOSOME MATURATION FACTOR RIMM"/>
    <property type="match status" value="1"/>
</dbReference>
<keyword evidence="2 5" id="KW-0690">Ribosome biogenesis</keyword>
<dbReference type="NCBIfam" id="TIGR02273">
    <property type="entry name" value="16S_RimM"/>
    <property type="match status" value="1"/>
</dbReference>
<comment type="subcellular location">
    <subcellularLocation>
        <location evidence="5">Cytoplasm</location>
    </subcellularLocation>
</comment>
<dbReference type="GO" id="GO:0042274">
    <property type="term" value="P:ribosomal small subunit biogenesis"/>
    <property type="evidence" value="ECO:0007669"/>
    <property type="project" value="UniProtKB-UniRule"/>
</dbReference>
<organism evidence="8 9">
    <name type="scientific">Amphritea atlantica</name>
    <dbReference type="NCBI Taxonomy" id="355243"/>
    <lineage>
        <taxon>Bacteria</taxon>
        <taxon>Pseudomonadati</taxon>
        <taxon>Pseudomonadota</taxon>
        <taxon>Gammaproteobacteria</taxon>
        <taxon>Oceanospirillales</taxon>
        <taxon>Oceanospirillaceae</taxon>
        <taxon>Amphritea</taxon>
    </lineage>
</organism>
<evidence type="ECO:0000256" key="3">
    <source>
        <dbReference type="ARBA" id="ARBA00022552"/>
    </source>
</evidence>
<dbReference type="STRING" id="355243.SAMN03080615_01170"/>
<feature type="domain" description="RimM N-terminal" evidence="6">
    <location>
        <begin position="11"/>
        <end position="93"/>
    </location>
</feature>
<dbReference type="GO" id="GO:0043022">
    <property type="term" value="F:ribosome binding"/>
    <property type="evidence" value="ECO:0007669"/>
    <property type="project" value="InterPro"/>
</dbReference>
<dbReference type="GO" id="GO:0005840">
    <property type="term" value="C:ribosome"/>
    <property type="evidence" value="ECO:0007669"/>
    <property type="project" value="InterPro"/>
</dbReference>
<keyword evidence="9" id="KW-1185">Reference proteome</keyword>